<evidence type="ECO:0000256" key="3">
    <source>
        <dbReference type="HAMAP-Rule" id="MF_01830"/>
    </source>
</evidence>
<evidence type="ECO:0000256" key="1">
    <source>
        <dbReference type="ARBA" id="ARBA00007896"/>
    </source>
</evidence>
<protein>
    <recommendedName>
        <fullName evidence="3">Putative hydro-lyase CUJ89_32295</fullName>
        <ecNumber evidence="3">4.2.1.-</ecNumber>
    </recommendedName>
</protein>
<dbReference type="PIRSF" id="PIRSF029755">
    <property type="entry name" value="UCP029755"/>
    <property type="match status" value="1"/>
</dbReference>
<dbReference type="InterPro" id="IPR038021">
    <property type="entry name" value="Putative_hydro-lyase"/>
</dbReference>
<evidence type="ECO:0000313" key="4">
    <source>
        <dbReference type="EMBL" id="AXF24910.1"/>
    </source>
</evidence>
<dbReference type="InterPro" id="IPR009906">
    <property type="entry name" value="D-Glu_cyclase"/>
</dbReference>
<evidence type="ECO:0000313" key="5">
    <source>
        <dbReference type="Proteomes" id="UP000253104"/>
    </source>
</evidence>
<dbReference type="EMBL" id="CP024903">
    <property type="protein sequence ID" value="AXF24910.1"/>
    <property type="molecule type" value="Genomic_DNA"/>
</dbReference>
<proteinExistence type="inferred from homology"/>
<keyword evidence="2 3" id="KW-0456">Lyase</keyword>
<dbReference type="OrthoDB" id="149585at2"/>
<name>A0A2Z5N6T5_BURPY</name>
<dbReference type="HAMAP" id="MF_01830">
    <property type="entry name" value="Hydro_lyase"/>
    <property type="match status" value="1"/>
</dbReference>
<dbReference type="Gene3D" id="3.30.2040.10">
    <property type="entry name" value="PSTPO5379-like domain"/>
    <property type="match status" value="1"/>
</dbReference>
<dbReference type="Gene3D" id="3.40.1640.10">
    <property type="entry name" value="PSTPO5379-like"/>
    <property type="match status" value="1"/>
</dbReference>
<dbReference type="EC" id="4.2.1.-" evidence="3"/>
<dbReference type="FunFam" id="3.30.2040.10:FF:000001">
    <property type="entry name" value="D-glutamate cyclase, mitochondrial"/>
    <property type="match status" value="1"/>
</dbReference>
<dbReference type="PANTHER" id="PTHR32022:SF10">
    <property type="entry name" value="D-GLUTAMATE CYCLASE, MITOCHONDRIAL"/>
    <property type="match status" value="1"/>
</dbReference>
<dbReference type="InterPro" id="IPR016938">
    <property type="entry name" value="UPF0317"/>
</dbReference>
<dbReference type="Proteomes" id="UP000253104">
    <property type="component" value="Chromosome mHSR5_B"/>
</dbReference>
<sequence>MESTAGTRTMSADQVRLLIRNGKLRAPTTGYADGFMQANLAILPKMYADEFREFCRLNPKSCPLVGVGQPGNPELDGLGAIDIRTDVPRYRVYRNGVHTDTVDDLVDLWRDDLVTFALGCSFSFESAILQAGIDIRHISANRNVPMYVTNIQTAAAGPFHGPMVVSMRAFKPADAIQAIVLSERFPLAHGAPVHIGDPATIGIRDVARPEFGDPPVIEAGDILGFWACGVTPQMALQAAKPDFAITHEPGYMLVTDLPANTAVV</sequence>
<organism evidence="4 5">
    <name type="scientific">Burkholderia pyrrocinia</name>
    <name type="common">Pseudomonas pyrrocinia</name>
    <dbReference type="NCBI Taxonomy" id="60550"/>
    <lineage>
        <taxon>Bacteria</taxon>
        <taxon>Pseudomonadati</taxon>
        <taxon>Pseudomonadota</taxon>
        <taxon>Betaproteobacteria</taxon>
        <taxon>Burkholderiales</taxon>
        <taxon>Burkholderiaceae</taxon>
        <taxon>Burkholderia</taxon>
        <taxon>Burkholderia cepacia complex</taxon>
    </lineage>
</organism>
<dbReference type="PANTHER" id="PTHR32022">
    <property type="entry name" value="D-GLUTAMATE CYCLASE, MITOCHONDRIAL"/>
    <property type="match status" value="1"/>
</dbReference>
<evidence type="ECO:0000256" key="2">
    <source>
        <dbReference type="ARBA" id="ARBA00023239"/>
    </source>
</evidence>
<dbReference type="Pfam" id="PF07286">
    <property type="entry name" value="D-Glu_cyclase"/>
    <property type="match status" value="1"/>
</dbReference>
<dbReference type="AlphaFoldDB" id="A0A2Z5N6T5"/>
<dbReference type="GO" id="GO:0016829">
    <property type="term" value="F:lyase activity"/>
    <property type="evidence" value="ECO:0007669"/>
    <property type="project" value="UniProtKB-KW"/>
</dbReference>
<gene>
    <name evidence="4" type="ORF">CUJ89_32295</name>
</gene>
<dbReference type="NCBIfam" id="NF003969">
    <property type="entry name" value="PRK05463.1"/>
    <property type="match status" value="1"/>
</dbReference>
<accession>A0A2Z5N6T5</accession>
<dbReference type="SUPFAM" id="SSF160920">
    <property type="entry name" value="PSTPO5379-like"/>
    <property type="match status" value="1"/>
</dbReference>
<reference evidence="4 5" key="1">
    <citation type="journal article" date="2018" name="ISME J.">
        <title>Involvement of Burkholderiaceae and sulfurous volatiles in disease-suppressive soils.</title>
        <authorList>
            <person name="Carrion V.J."/>
            <person name="Cordovez V."/>
            <person name="Tyc O."/>
            <person name="Etalo D.W."/>
            <person name="de Bruijn I."/>
            <person name="de Jager V.C."/>
            <person name="Medema M.H."/>
            <person name="Eberl L."/>
            <person name="Raaijmakers J.M."/>
        </authorList>
    </citation>
    <scope>NUCLEOTIDE SEQUENCE [LARGE SCALE GENOMIC DNA]</scope>
    <source>
        <strain evidence="5">mHSR5</strain>
    </source>
</reference>
<comment type="similarity">
    <text evidence="1 3">Belongs to the D-glutamate cyclase family.</text>
</comment>